<comment type="cofactor">
    <cofactor evidence="1">
        <name>Ni(2+)</name>
        <dbReference type="ChEBI" id="CHEBI:49786"/>
    </cofactor>
</comment>
<dbReference type="GO" id="GO:0016491">
    <property type="term" value="F:oxidoreductase activity"/>
    <property type="evidence" value="ECO:0007669"/>
    <property type="project" value="UniProtKB-KW"/>
</dbReference>
<dbReference type="SUPFAM" id="SSF56762">
    <property type="entry name" value="HydB/Nqo4-like"/>
    <property type="match status" value="1"/>
</dbReference>
<evidence type="ECO:0000256" key="1">
    <source>
        <dbReference type="ARBA" id="ARBA00001967"/>
    </source>
</evidence>
<dbReference type="InterPro" id="IPR029014">
    <property type="entry name" value="NiFe-Hase_large"/>
</dbReference>
<accession>A0A076EC38</accession>
<dbReference type="GO" id="GO:0046872">
    <property type="term" value="F:metal ion binding"/>
    <property type="evidence" value="ECO:0007669"/>
    <property type="project" value="UniProtKB-KW"/>
</dbReference>
<evidence type="ECO:0000313" key="6">
    <source>
        <dbReference type="EMBL" id="AII03825.1"/>
    </source>
</evidence>
<evidence type="ECO:0000256" key="5">
    <source>
        <dbReference type="ARBA" id="ARBA00023002"/>
    </source>
</evidence>
<evidence type="ECO:0000256" key="2">
    <source>
        <dbReference type="ARBA" id="ARBA00009292"/>
    </source>
</evidence>
<evidence type="ECO:0000313" key="7">
    <source>
        <dbReference type="Proteomes" id="UP000028488"/>
    </source>
</evidence>
<dbReference type="PANTHER" id="PTHR43600:SF2">
    <property type="entry name" value="F420-NON-REDUCING HYDROGENASE VHU SUBUNIT A"/>
    <property type="match status" value="1"/>
</dbReference>
<dbReference type="Proteomes" id="UP000028488">
    <property type="component" value="Chromosome"/>
</dbReference>
<evidence type="ECO:0000256" key="3">
    <source>
        <dbReference type="ARBA" id="ARBA00022596"/>
    </source>
</evidence>
<keyword evidence="5" id="KW-0560">Oxidoreductase</keyword>
<comment type="similarity">
    <text evidence="2">Belongs to the [NiFe]/[NiFeSe] hydrogenase large subunit family.</text>
</comment>
<proteinExistence type="inferred from homology"/>
<name>A0A076EC38_RHOOP</name>
<dbReference type="Gene3D" id="1.10.645.10">
    <property type="entry name" value="Cytochrome-c3 Hydrogenase, chain B"/>
    <property type="match status" value="1"/>
</dbReference>
<dbReference type="eggNOG" id="COG3259">
    <property type="taxonomic scope" value="Bacteria"/>
</dbReference>
<keyword evidence="3" id="KW-0533">Nickel</keyword>
<gene>
    <name evidence="6" type="ORF">EP51_04045</name>
</gene>
<dbReference type="EMBL" id="CP008947">
    <property type="protein sequence ID" value="AII03825.1"/>
    <property type="molecule type" value="Genomic_DNA"/>
</dbReference>
<organism evidence="6 7">
    <name type="scientific">Rhodococcus opacus</name>
    <name type="common">Nocardia opaca</name>
    <dbReference type="NCBI Taxonomy" id="37919"/>
    <lineage>
        <taxon>Bacteria</taxon>
        <taxon>Bacillati</taxon>
        <taxon>Actinomycetota</taxon>
        <taxon>Actinomycetes</taxon>
        <taxon>Mycobacteriales</taxon>
        <taxon>Nocardiaceae</taxon>
        <taxon>Rhodococcus</taxon>
    </lineage>
</organism>
<sequence>MDRQPTVHTDASVLDRRGLDQLIEALRARSYCVVGPTVEEASRIIDRYVRPAEPFTAGPPIHTVGHGVSEAPRGLLYQRYEFDPTGSIRAAIIIPPTSQNQAAIEHDLRRAVDGNLMLADDDLTTLCERTIRNYYPYISCATHFLTLTVDRR</sequence>
<dbReference type="AlphaFoldDB" id="A0A076EC38"/>
<dbReference type="PANTHER" id="PTHR43600">
    <property type="entry name" value="COENZYME F420 HYDROGENASE, SUBUNIT ALPHA"/>
    <property type="match status" value="1"/>
</dbReference>
<evidence type="ECO:0000256" key="4">
    <source>
        <dbReference type="ARBA" id="ARBA00022723"/>
    </source>
</evidence>
<reference evidence="6 7" key="1">
    <citation type="submission" date="2014-07" db="EMBL/GenBank/DDBJ databases">
        <title>Genome Sequence of Rhodococcus opacus Strain R7, a Biodegrader of Mono- and Polycyclic Aromatic Hydrocarbons.</title>
        <authorList>
            <person name="Di Gennaro P."/>
            <person name="Zampolli J."/>
            <person name="Presti I."/>
            <person name="Cappelletti M."/>
            <person name="D'Ursi P."/>
            <person name="Orro A."/>
            <person name="Mezzelani A."/>
            <person name="Milanesi L."/>
        </authorList>
    </citation>
    <scope>NUCLEOTIDE SEQUENCE [LARGE SCALE GENOMIC DNA]</scope>
    <source>
        <strain evidence="6 7">R7</strain>
    </source>
</reference>
<keyword evidence="4" id="KW-0479">Metal-binding</keyword>
<protein>
    <submittedName>
        <fullName evidence="6">Uncharacterized protein</fullName>
    </submittedName>
</protein>